<comment type="caution">
    <text evidence="3">The sequence shown here is derived from an EMBL/GenBank/DDBJ whole genome shotgun (WGS) entry which is preliminary data.</text>
</comment>
<proteinExistence type="predicted"/>
<evidence type="ECO:0000256" key="1">
    <source>
        <dbReference type="SAM" id="MobiDB-lite"/>
    </source>
</evidence>
<dbReference type="AlphaFoldDB" id="A0A8J2UQE5"/>
<keyword evidence="2" id="KW-0472">Membrane</keyword>
<evidence type="ECO:0000313" key="3">
    <source>
        <dbReference type="EMBL" id="GGC10321.1"/>
    </source>
</evidence>
<feature type="transmembrane region" description="Helical" evidence="2">
    <location>
        <begin position="12"/>
        <end position="30"/>
    </location>
</feature>
<dbReference type="RefSeq" id="WP_188395996.1">
    <property type="nucleotide sequence ID" value="NZ_BMCG01000003.1"/>
</dbReference>
<dbReference type="Proteomes" id="UP000620266">
    <property type="component" value="Unassembled WGS sequence"/>
</dbReference>
<keyword evidence="4" id="KW-1185">Reference proteome</keyword>
<evidence type="ECO:0008006" key="5">
    <source>
        <dbReference type="Google" id="ProtNLM"/>
    </source>
</evidence>
<sequence>MNTSISRIATRFVLPVLAVGILGGCAVVPYDDGYYGSTSYSSSVYVSPAPVYVAPHFGVHYRSGPRYYPRHYQPHRPYRPGPRHHHPRPRPGWHR</sequence>
<organism evidence="3 4">
    <name type="scientific">Oxalicibacterium flavum</name>
    <dbReference type="NCBI Taxonomy" id="179467"/>
    <lineage>
        <taxon>Bacteria</taxon>
        <taxon>Pseudomonadati</taxon>
        <taxon>Pseudomonadota</taxon>
        <taxon>Betaproteobacteria</taxon>
        <taxon>Burkholderiales</taxon>
        <taxon>Oxalobacteraceae</taxon>
        <taxon>Oxalicibacterium</taxon>
    </lineage>
</organism>
<dbReference type="PROSITE" id="PS51257">
    <property type="entry name" value="PROKAR_LIPOPROTEIN"/>
    <property type="match status" value="1"/>
</dbReference>
<evidence type="ECO:0000256" key="2">
    <source>
        <dbReference type="SAM" id="Phobius"/>
    </source>
</evidence>
<keyword evidence="2" id="KW-0812">Transmembrane</keyword>
<gene>
    <name evidence="3" type="ORF">GCM10007205_19260</name>
</gene>
<protein>
    <recommendedName>
        <fullName evidence="5">Lipoprotein</fullName>
    </recommendedName>
</protein>
<accession>A0A8J2UQE5</accession>
<reference evidence="3" key="2">
    <citation type="submission" date="2020-09" db="EMBL/GenBank/DDBJ databases">
        <authorList>
            <person name="Sun Q."/>
            <person name="Sedlacek I."/>
        </authorList>
    </citation>
    <scope>NUCLEOTIDE SEQUENCE</scope>
    <source>
        <strain evidence="3">CCM 7086</strain>
    </source>
</reference>
<evidence type="ECO:0000313" key="4">
    <source>
        <dbReference type="Proteomes" id="UP000620266"/>
    </source>
</evidence>
<name>A0A8J2UQE5_9BURK</name>
<keyword evidence="2" id="KW-1133">Transmembrane helix</keyword>
<feature type="region of interest" description="Disordered" evidence="1">
    <location>
        <begin position="72"/>
        <end position="95"/>
    </location>
</feature>
<reference evidence="3" key="1">
    <citation type="journal article" date="2014" name="Int. J. Syst. Evol. Microbiol.">
        <title>Complete genome sequence of Corynebacterium casei LMG S-19264T (=DSM 44701T), isolated from a smear-ripened cheese.</title>
        <authorList>
            <consortium name="US DOE Joint Genome Institute (JGI-PGF)"/>
            <person name="Walter F."/>
            <person name="Albersmeier A."/>
            <person name="Kalinowski J."/>
            <person name="Ruckert C."/>
        </authorList>
    </citation>
    <scope>NUCLEOTIDE SEQUENCE</scope>
    <source>
        <strain evidence="3">CCM 7086</strain>
    </source>
</reference>
<dbReference type="EMBL" id="BMCG01000003">
    <property type="protein sequence ID" value="GGC10321.1"/>
    <property type="molecule type" value="Genomic_DNA"/>
</dbReference>